<proteinExistence type="inferred from homology"/>
<gene>
    <name evidence="5" type="ORF">B1B_18652</name>
</gene>
<reference evidence="5" key="2">
    <citation type="journal article" date="2014" name="ISME J.">
        <title>Microbial stratification in low pH oxic and suboxic macroscopic growths along an acid mine drainage.</title>
        <authorList>
            <person name="Mendez-Garcia C."/>
            <person name="Mesa V."/>
            <person name="Sprenger R.R."/>
            <person name="Richter M."/>
            <person name="Diez M.S."/>
            <person name="Solano J."/>
            <person name="Bargiela R."/>
            <person name="Golyshina O.V."/>
            <person name="Manteca A."/>
            <person name="Ramos J.L."/>
            <person name="Gallego J.R."/>
            <person name="Llorente I."/>
            <person name="Martins Dos Santos V.A."/>
            <person name="Jensen O.N."/>
            <person name="Pelaez A.I."/>
            <person name="Sanchez J."/>
            <person name="Ferrer M."/>
        </authorList>
    </citation>
    <scope>NUCLEOTIDE SEQUENCE</scope>
</reference>
<reference evidence="5" key="1">
    <citation type="submission" date="2013-08" db="EMBL/GenBank/DDBJ databases">
        <authorList>
            <person name="Mendez C."/>
            <person name="Richter M."/>
            <person name="Ferrer M."/>
            <person name="Sanchez J."/>
        </authorList>
    </citation>
    <scope>NUCLEOTIDE SEQUENCE</scope>
</reference>
<dbReference type="SUPFAM" id="SSF56399">
    <property type="entry name" value="ADP-ribosylation"/>
    <property type="match status" value="1"/>
</dbReference>
<dbReference type="InterPro" id="IPR042080">
    <property type="entry name" value="RNA_2'-PTrans_N"/>
</dbReference>
<sequence>MLKECAQHGYFRADLCPVCGQSGRVLLNDRELDHLGRVLTGILRHFPDRYGLTMDPHGWIPLTEIARAIGQRHRGYPWLRAHHLVAIAETDAKGRYEVRTDRIRATYGHTVEVDLDLPTDQIPDRLYFPVTEEEAALVLEVGLKPVDRKRVHLSKTHDDARAAGSVRSPNPVILEIDTVAARSNGLVILRAGRTVFLADSVPPEYLRRATTDAPSGP</sequence>
<dbReference type="GO" id="GO:0003950">
    <property type="term" value="F:NAD+ poly-ADP-ribosyltransferase activity"/>
    <property type="evidence" value="ECO:0007669"/>
    <property type="project" value="InterPro"/>
</dbReference>
<dbReference type="Gene3D" id="3.20.170.30">
    <property type="match status" value="1"/>
</dbReference>
<dbReference type="EMBL" id="AUZY01012493">
    <property type="protein sequence ID" value="EQD29671.1"/>
    <property type="molecule type" value="Genomic_DNA"/>
</dbReference>
<dbReference type="InterPro" id="IPR002745">
    <property type="entry name" value="Ptrans_KptA/Tpt1"/>
</dbReference>
<evidence type="ECO:0000256" key="4">
    <source>
        <dbReference type="ARBA" id="ARBA00025212"/>
    </source>
</evidence>
<accession>T0Y3N5</accession>
<dbReference type="Gene3D" id="1.10.10.970">
    <property type="entry name" value="RNA 2'-phosphotransferase, Tpt1/KptA family, N-terminal domain"/>
    <property type="match status" value="1"/>
</dbReference>
<dbReference type="GO" id="GO:0000215">
    <property type="term" value="F:tRNA 2'-phosphotransferase activity"/>
    <property type="evidence" value="ECO:0007669"/>
    <property type="project" value="TreeGrafter"/>
</dbReference>
<keyword evidence="2 5" id="KW-0808">Transferase</keyword>
<dbReference type="Pfam" id="PF01885">
    <property type="entry name" value="PTS_2-RNA"/>
    <property type="match status" value="1"/>
</dbReference>
<protein>
    <submittedName>
        <fullName evidence="5">RNA 2'-phosphotransferase, Tpt1 / KptA family protein</fullName>
    </submittedName>
</protein>
<dbReference type="PANTHER" id="PTHR12684:SF2">
    <property type="entry name" value="TRNA 2'-PHOSPHOTRANSFERASE 1"/>
    <property type="match status" value="1"/>
</dbReference>
<dbReference type="GO" id="GO:0006388">
    <property type="term" value="P:tRNA splicing, via endonucleolytic cleavage and ligation"/>
    <property type="evidence" value="ECO:0007669"/>
    <property type="project" value="TreeGrafter"/>
</dbReference>
<comment type="similarity">
    <text evidence="1">Belongs to the KptA/TPT1 family.</text>
</comment>
<evidence type="ECO:0000313" key="5">
    <source>
        <dbReference type="EMBL" id="EQD29671.1"/>
    </source>
</evidence>
<dbReference type="InterPro" id="IPR042081">
    <property type="entry name" value="RNA_2'-PTrans_C"/>
</dbReference>
<evidence type="ECO:0000256" key="3">
    <source>
        <dbReference type="ARBA" id="ARBA00023027"/>
    </source>
</evidence>
<dbReference type="HAMAP" id="MF_00299">
    <property type="entry name" value="KptA"/>
    <property type="match status" value="1"/>
</dbReference>
<organism evidence="5">
    <name type="scientific">mine drainage metagenome</name>
    <dbReference type="NCBI Taxonomy" id="410659"/>
    <lineage>
        <taxon>unclassified sequences</taxon>
        <taxon>metagenomes</taxon>
        <taxon>ecological metagenomes</taxon>
    </lineage>
</organism>
<name>T0Y3N5_9ZZZZ</name>
<dbReference type="AlphaFoldDB" id="T0Y3N5"/>
<comment type="function">
    <text evidence="4">Removes the 2'-phosphate from RNA via an intermediate in which the phosphate is ADP-ribosylated by NAD followed by a presumed transesterification to release the RNA and generate ADP-ribose 1''-2''-cyclic phosphate (APPR&gt;P). May function as an ADP-ribosylase.</text>
</comment>
<dbReference type="InterPro" id="IPR022928">
    <property type="entry name" value="RNA_2'-PTrans_KptA"/>
</dbReference>
<comment type="caution">
    <text evidence="5">The sequence shown here is derived from an EMBL/GenBank/DDBJ whole genome shotgun (WGS) entry which is preliminary data.</text>
</comment>
<keyword evidence="3" id="KW-0520">NAD</keyword>
<evidence type="ECO:0000256" key="2">
    <source>
        <dbReference type="ARBA" id="ARBA00022679"/>
    </source>
</evidence>
<evidence type="ECO:0000256" key="1">
    <source>
        <dbReference type="ARBA" id="ARBA00009836"/>
    </source>
</evidence>
<dbReference type="PANTHER" id="PTHR12684">
    <property type="entry name" value="PUTATIVE PHOSPHOTRANSFERASE"/>
    <property type="match status" value="1"/>
</dbReference>